<keyword evidence="1" id="KW-0862">Zinc</keyword>
<dbReference type="PROSITE" id="PS50157">
    <property type="entry name" value="ZINC_FINGER_C2H2_2"/>
    <property type="match status" value="1"/>
</dbReference>
<dbReference type="OrthoDB" id="2303967at2759"/>
<name>A0A916E8U0_9GLOM</name>
<accession>A0A916E8U0</accession>
<organism evidence="3 4">
    <name type="scientific">Rhizophagus irregularis</name>
    <dbReference type="NCBI Taxonomy" id="588596"/>
    <lineage>
        <taxon>Eukaryota</taxon>
        <taxon>Fungi</taxon>
        <taxon>Fungi incertae sedis</taxon>
        <taxon>Mucoromycota</taxon>
        <taxon>Glomeromycotina</taxon>
        <taxon>Glomeromycetes</taxon>
        <taxon>Glomerales</taxon>
        <taxon>Glomeraceae</taxon>
        <taxon>Rhizophagus</taxon>
    </lineage>
</organism>
<keyword evidence="1" id="KW-0479">Metal-binding</keyword>
<keyword evidence="1" id="KW-0863">Zinc-finger</keyword>
<dbReference type="GO" id="GO:0008270">
    <property type="term" value="F:zinc ion binding"/>
    <property type="evidence" value="ECO:0007669"/>
    <property type="project" value="UniProtKB-KW"/>
</dbReference>
<dbReference type="InterPro" id="IPR013087">
    <property type="entry name" value="Znf_C2H2_type"/>
</dbReference>
<dbReference type="PROSITE" id="PS00028">
    <property type="entry name" value="ZINC_FINGER_C2H2_1"/>
    <property type="match status" value="1"/>
</dbReference>
<dbReference type="EMBL" id="CAGKOT010000029">
    <property type="protein sequence ID" value="CAB5371540.1"/>
    <property type="molecule type" value="Genomic_DNA"/>
</dbReference>
<dbReference type="AlphaFoldDB" id="A0A916E8U0"/>
<evidence type="ECO:0000256" key="1">
    <source>
        <dbReference type="PROSITE-ProRule" id="PRU00042"/>
    </source>
</evidence>
<protein>
    <recommendedName>
        <fullName evidence="2">C2H2-type domain-containing protein</fullName>
    </recommendedName>
</protein>
<proteinExistence type="predicted"/>
<feature type="domain" description="C2H2-type" evidence="2">
    <location>
        <begin position="12"/>
        <end position="40"/>
    </location>
</feature>
<gene>
    <name evidence="3" type="ORF">CHRIB12_LOCUS13127</name>
</gene>
<sequence>MSNTNMNTPSIYECLLCHQKFSSISLLLRHEKSKHNDNKFIPHRNSLYLPPPELIIQYQNAFIIHIKKRLEHSIGSKSLSIDALPETIFVHLFEYEPTFRYSPAQREYYCEFQGKDGEERLKQILNCEYWNFQQDKTTGYGLNFNWSLLELNENGRNLKCGITTCTFMVDSREENKSETIPPPY</sequence>
<evidence type="ECO:0000259" key="2">
    <source>
        <dbReference type="PROSITE" id="PS50157"/>
    </source>
</evidence>
<evidence type="ECO:0000313" key="4">
    <source>
        <dbReference type="Proteomes" id="UP000684084"/>
    </source>
</evidence>
<dbReference type="Proteomes" id="UP000684084">
    <property type="component" value="Unassembled WGS sequence"/>
</dbReference>
<evidence type="ECO:0000313" key="3">
    <source>
        <dbReference type="EMBL" id="CAB5371540.1"/>
    </source>
</evidence>
<reference evidence="3" key="1">
    <citation type="submission" date="2020-05" db="EMBL/GenBank/DDBJ databases">
        <authorList>
            <person name="Rincon C."/>
            <person name="Sanders R I."/>
            <person name="Robbins C."/>
            <person name="Chaturvedi A."/>
        </authorList>
    </citation>
    <scope>NUCLEOTIDE SEQUENCE</scope>
    <source>
        <strain evidence="3">CHB12</strain>
    </source>
</reference>
<dbReference type="VEuPathDB" id="FungiDB:RhiirFUN_022296"/>
<comment type="caution">
    <text evidence="3">The sequence shown here is derived from an EMBL/GenBank/DDBJ whole genome shotgun (WGS) entry which is preliminary data.</text>
</comment>